<proteinExistence type="predicted"/>
<feature type="region of interest" description="Disordered" evidence="1">
    <location>
        <begin position="175"/>
        <end position="194"/>
    </location>
</feature>
<protein>
    <submittedName>
        <fullName evidence="2">Uncharacterized protein</fullName>
    </submittedName>
</protein>
<evidence type="ECO:0000313" key="2">
    <source>
        <dbReference type="EMBL" id="MFC7142151.1"/>
    </source>
</evidence>
<evidence type="ECO:0000313" key="3">
    <source>
        <dbReference type="Proteomes" id="UP001596432"/>
    </source>
</evidence>
<dbReference type="AlphaFoldDB" id="A0ABD5Y8X8"/>
<organism evidence="2 3">
    <name type="scientific">Halosimplex aquaticum</name>
    <dbReference type="NCBI Taxonomy" id="3026162"/>
    <lineage>
        <taxon>Archaea</taxon>
        <taxon>Methanobacteriati</taxon>
        <taxon>Methanobacteriota</taxon>
        <taxon>Stenosarchaea group</taxon>
        <taxon>Halobacteria</taxon>
        <taxon>Halobacteriales</taxon>
        <taxon>Haloarculaceae</taxon>
        <taxon>Halosimplex</taxon>
    </lineage>
</organism>
<comment type="caution">
    <text evidence="2">The sequence shown here is derived from an EMBL/GenBank/DDBJ whole genome shotgun (WGS) entry which is preliminary data.</text>
</comment>
<dbReference type="EMBL" id="JBHTAS010000001">
    <property type="protein sequence ID" value="MFC7142151.1"/>
    <property type="molecule type" value="Genomic_DNA"/>
</dbReference>
<feature type="compositionally biased region" description="Basic and acidic residues" evidence="1">
    <location>
        <begin position="33"/>
        <end position="43"/>
    </location>
</feature>
<dbReference type="RefSeq" id="WP_274323222.1">
    <property type="nucleotide sequence ID" value="NZ_CP118158.1"/>
</dbReference>
<gene>
    <name evidence="2" type="ORF">ACFQMA_20225</name>
</gene>
<accession>A0ABD5Y8X8</accession>
<dbReference type="Proteomes" id="UP001596432">
    <property type="component" value="Unassembled WGS sequence"/>
</dbReference>
<sequence length="470" mass="50127">MGVFGFLRELFGGGSEDEPSRADASESGGGGDESVKDVTEFRPAEFRREAEEFAADHEDREFDFTIESLERLDEYAVSQTELLAVLDDEMDESAELTGGAREGFILWFGSYFGEVLVRQFDGEWVTDGDGVHVAVPVGDGVAEIPPLDAGAIAVEGDPQFAAMAAELQTEIDRAERGAEPDPSVGADGDAVQADPSVPTVDLEPGMDLDAAHERAVEAFDEAGFYVTEGTVMNSVEGPLQGIAKLFNFHDDAGMYVGVVYTGEWDDEVTNGVLSLASTVRPDPADGVFVVSATEPPAGVEYLTGTGPRGAFVLEAMHEVQNGPAFTADSAEHYAEAGRELLAAYFDLQVDVDDLDALEALDEFVLSELRTVDDHERSQEGYVPHEALVLVGTLAGEVMRRALEGDHGASTVWTDDESVSSTGVALTVTDEGGDSMTVNPVGKAFKLFESGSSDSIAFMYQTTVGVLQNEL</sequence>
<evidence type="ECO:0000256" key="1">
    <source>
        <dbReference type="SAM" id="MobiDB-lite"/>
    </source>
</evidence>
<keyword evidence="3" id="KW-1185">Reference proteome</keyword>
<dbReference type="GeneID" id="78822485"/>
<reference evidence="2 3" key="1">
    <citation type="journal article" date="2019" name="Int. J. Syst. Evol. Microbiol.">
        <title>The Global Catalogue of Microorganisms (GCM) 10K type strain sequencing project: providing services to taxonomists for standard genome sequencing and annotation.</title>
        <authorList>
            <consortium name="The Broad Institute Genomics Platform"/>
            <consortium name="The Broad Institute Genome Sequencing Center for Infectious Disease"/>
            <person name="Wu L."/>
            <person name="Ma J."/>
        </authorList>
    </citation>
    <scope>NUCLEOTIDE SEQUENCE [LARGE SCALE GENOMIC DNA]</scope>
    <source>
        <strain evidence="2 3">XZYJT29</strain>
    </source>
</reference>
<feature type="region of interest" description="Disordered" evidence="1">
    <location>
        <begin position="11"/>
        <end position="43"/>
    </location>
</feature>
<name>A0ABD5Y8X8_9EURY</name>